<keyword evidence="1" id="KW-0812">Transmembrane</keyword>
<evidence type="ECO:0000313" key="3">
    <source>
        <dbReference type="Proteomes" id="UP001310594"/>
    </source>
</evidence>
<protein>
    <recommendedName>
        <fullName evidence="4">Actin cortical patch SUR7/pH-response regulator PalI</fullName>
    </recommendedName>
</protein>
<sequence>MVLPFLKLFLLARKAKQAHNGATQAPKAPMSKTNKLRLLAVIPVTITAIALLLSILCVYAGSKPGFMSGSAVFTLNTTRIGAPVLESLDDKIMAIHFKRAEPTAMLSPTITAMSTTLITMTPRGLGSAVSSLTADAGSDINSLTAGAGSAVHSASSVVHSKTSSIESVVSSKATSALGAAQTNIIKAVNNAYHDAISELDLKDFYAIHISATCEGTYQFKNGTNMTVGDSGLPTKSTHMVVDKCSSHSVIDPMQLIRIVYWIGVVLTAIALVLGIVGIVRMSRKMALLNVFGTIPAFMFILLTSSVTHGIAVGAEHLVNFLGSHIGVEGKSGAKFLQLSWATSILLIINMAFWGLLFFLSGRNAAPQPAPSGLGWSKKRPDRTSAILLGQISQPQQAHIDRNGHAMI</sequence>
<organism evidence="2 3">
    <name type="scientific">Elasticomyces elasticus</name>
    <dbReference type="NCBI Taxonomy" id="574655"/>
    <lineage>
        <taxon>Eukaryota</taxon>
        <taxon>Fungi</taxon>
        <taxon>Dikarya</taxon>
        <taxon>Ascomycota</taxon>
        <taxon>Pezizomycotina</taxon>
        <taxon>Dothideomycetes</taxon>
        <taxon>Dothideomycetidae</taxon>
        <taxon>Mycosphaerellales</taxon>
        <taxon>Teratosphaeriaceae</taxon>
        <taxon>Elasticomyces</taxon>
    </lineage>
</organism>
<dbReference type="GO" id="GO:0005886">
    <property type="term" value="C:plasma membrane"/>
    <property type="evidence" value="ECO:0007669"/>
    <property type="project" value="TreeGrafter"/>
</dbReference>
<dbReference type="AlphaFoldDB" id="A0AAN8A4I3"/>
<name>A0AAN8A4I3_9PEZI</name>
<feature type="transmembrane region" description="Helical" evidence="1">
    <location>
        <begin position="338"/>
        <end position="359"/>
    </location>
</feature>
<reference evidence="2" key="1">
    <citation type="submission" date="2023-08" db="EMBL/GenBank/DDBJ databases">
        <title>Black Yeasts Isolated from many extreme environments.</title>
        <authorList>
            <person name="Coleine C."/>
            <person name="Stajich J.E."/>
            <person name="Selbmann L."/>
        </authorList>
    </citation>
    <scope>NUCLEOTIDE SEQUENCE</scope>
    <source>
        <strain evidence="2">CCFEE 5810</strain>
    </source>
</reference>
<evidence type="ECO:0008006" key="4">
    <source>
        <dbReference type="Google" id="ProtNLM"/>
    </source>
</evidence>
<dbReference type="EMBL" id="JAVRQU010000003">
    <property type="protein sequence ID" value="KAK5704817.1"/>
    <property type="molecule type" value="Genomic_DNA"/>
</dbReference>
<proteinExistence type="predicted"/>
<feature type="transmembrane region" description="Helical" evidence="1">
    <location>
        <begin position="286"/>
        <end position="311"/>
    </location>
</feature>
<dbReference type="GO" id="GO:0031505">
    <property type="term" value="P:fungal-type cell wall organization"/>
    <property type="evidence" value="ECO:0007669"/>
    <property type="project" value="TreeGrafter"/>
</dbReference>
<accession>A0AAN8A4I3</accession>
<gene>
    <name evidence="2" type="ORF">LTR97_001926</name>
</gene>
<dbReference type="GO" id="GO:0051285">
    <property type="term" value="C:cell cortex of cell tip"/>
    <property type="evidence" value="ECO:0007669"/>
    <property type="project" value="TreeGrafter"/>
</dbReference>
<evidence type="ECO:0000256" key="1">
    <source>
        <dbReference type="SAM" id="Phobius"/>
    </source>
</evidence>
<keyword evidence="1" id="KW-0472">Membrane</keyword>
<dbReference type="InterPro" id="IPR009571">
    <property type="entry name" value="SUR7/Rim9-like_fungi"/>
</dbReference>
<dbReference type="Proteomes" id="UP001310594">
    <property type="component" value="Unassembled WGS sequence"/>
</dbReference>
<dbReference type="PANTHER" id="PTHR28019:SF7">
    <property type="entry name" value="SUR7 PROTEIN"/>
    <property type="match status" value="1"/>
</dbReference>
<feature type="transmembrane region" description="Helical" evidence="1">
    <location>
        <begin position="258"/>
        <end position="279"/>
    </location>
</feature>
<comment type="caution">
    <text evidence="2">The sequence shown here is derived from an EMBL/GenBank/DDBJ whole genome shotgun (WGS) entry which is preliminary data.</text>
</comment>
<dbReference type="Pfam" id="PF06687">
    <property type="entry name" value="SUR7"/>
    <property type="match status" value="1"/>
</dbReference>
<dbReference type="InterPro" id="IPR052413">
    <property type="entry name" value="SUR7_domain"/>
</dbReference>
<dbReference type="PANTHER" id="PTHR28019">
    <property type="entry name" value="CELL MEMBRANE PROTEIN YLR413W-RELATED"/>
    <property type="match status" value="1"/>
</dbReference>
<evidence type="ECO:0000313" key="2">
    <source>
        <dbReference type="EMBL" id="KAK5704817.1"/>
    </source>
</evidence>
<keyword evidence="1" id="KW-1133">Transmembrane helix</keyword>
<feature type="transmembrane region" description="Helical" evidence="1">
    <location>
        <begin position="38"/>
        <end position="61"/>
    </location>
</feature>